<sequence length="391" mass="40388">MEVEAFPWYQRGLWRRHPGSDGGCSRGMMRAAGAAAAAAALTAGVPLAGEEPELHVVSPATRGSPLPGSLTAKEGLKANLDRVVGPPLPKSVTAAASAGAKPSAAAKPSGRGTPPSRSATAAPGKQATAAPTASNAPGYYDYYYEDVTGGGLTGGITSGSSSALPTRSVPIAPVLGGVSGAGSGGTVGVGPLRRRRGAAAILGCSADDGWIQARSTWFDVGPDMSKANCHYPSAPTGRDVGAWSDQMEGFESSCGKCYEIRCRNADITDGYGETVSRTNACYDEQKSVVITIVDACPCRYPNNEYSNKRWCCGDQNHIDISEEAFRQLADLNLGVIGLYYRQVDCSTAGSPGNPNAPHQSQPQQQQSQQSQSGGGGGGWGGWGGRRWGWGS</sequence>
<feature type="compositionally biased region" description="Low complexity" evidence="1">
    <location>
        <begin position="119"/>
        <end position="131"/>
    </location>
</feature>
<dbReference type="Gene3D" id="2.40.40.10">
    <property type="entry name" value="RlpA-like domain"/>
    <property type="match status" value="1"/>
</dbReference>
<dbReference type="Proteomes" id="UP000612055">
    <property type="component" value="Unassembled WGS sequence"/>
</dbReference>
<evidence type="ECO:0000313" key="4">
    <source>
        <dbReference type="Proteomes" id="UP000612055"/>
    </source>
</evidence>
<dbReference type="OrthoDB" id="5823761at2759"/>
<dbReference type="GO" id="GO:0009664">
    <property type="term" value="P:plant-type cell wall organization"/>
    <property type="evidence" value="ECO:0007669"/>
    <property type="project" value="InterPro"/>
</dbReference>
<keyword evidence="4" id="KW-1185">Reference proteome</keyword>
<feature type="region of interest" description="Disordered" evidence="1">
    <location>
        <begin position="91"/>
        <end position="131"/>
    </location>
</feature>
<reference evidence="3" key="1">
    <citation type="journal article" date="2020" name="bioRxiv">
        <title>Comparative genomics of Chlamydomonas.</title>
        <authorList>
            <person name="Craig R.J."/>
            <person name="Hasan A.R."/>
            <person name="Ness R.W."/>
            <person name="Keightley P.D."/>
        </authorList>
    </citation>
    <scope>NUCLEOTIDE SEQUENCE</scope>
    <source>
        <strain evidence="3">CCAP 11/70</strain>
    </source>
</reference>
<gene>
    <name evidence="3" type="ORF">HYH03_002283</name>
</gene>
<dbReference type="CDD" id="cd22271">
    <property type="entry name" value="DPBB_EXP_N-like"/>
    <property type="match status" value="1"/>
</dbReference>
<feature type="compositionally biased region" description="Low complexity" evidence="1">
    <location>
        <begin position="94"/>
        <end position="110"/>
    </location>
</feature>
<evidence type="ECO:0000313" key="3">
    <source>
        <dbReference type="EMBL" id="KAG2500001.1"/>
    </source>
</evidence>
<dbReference type="SUPFAM" id="SSF50685">
    <property type="entry name" value="Barwin-like endoglucanases"/>
    <property type="match status" value="1"/>
</dbReference>
<dbReference type="AlphaFoldDB" id="A0A835YFK3"/>
<dbReference type="PROSITE" id="PS50842">
    <property type="entry name" value="EXPANSIN_EG45"/>
    <property type="match status" value="1"/>
</dbReference>
<dbReference type="InterPro" id="IPR002963">
    <property type="entry name" value="Expansin"/>
</dbReference>
<evidence type="ECO:0000259" key="2">
    <source>
        <dbReference type="PROSITE" id="PS50842"/>
    </source>
</evidence>
<dbReference type="InterPro" id="IPR009009">
    <property type="entry name" value="RlpA-like_DPBB"/>
</dbReference>
<dbReference type="Pfam" id="PF03330">
    <property type="entry name" value="DPBB_1"/>
    <property type="match status" value="1"/>
</dbReference>
<feature type="region of interest" description="Disordered" evidence="1">
    <location>
        <begin position="350"/>
        <end position="391"/>
    </location>
</feature>
<accession>A0A835YFK3</accession>
<feature type="domain" description="Expansin-like EG45" evidence="2">
    <location>
        <begin position="226"/>
        <end position="350"/>
    </location>
</feature>
<dbReference type="PANTHER" id="PTHR31867">
    <property type="entry name" value="EXPANSIN-A15"/>
    <property type="match status" value="1"/>
</dbReference>
<feature type="compositionally biased region" description="Low complexity" evidence="1">
    <location>
        <begin position="359"/>
        <end position="371"/>
    </location>
</feature>
<name>A0A835YFK3_9CHLO</name>
<evidence type="ECO:0000256" key="1">
    <source>
        <dbReference type="SAM" id="MobiDB-lite"/>
    </source>
</evidence>
<feature type="compositionally biased region" description="Gly residues" evidence="1">
    <location>
        <begin position="372"/>
        <end position="391"/>
    </location>
</feature>
<proteinExistence type="predicted"/>
<dbReference type="EMBL" id="JAEHOE010000005">
    <property type="protein sequence ID" value="KAG2500001.1"/>
    <property type="molecule type" value="Genomic_DNA"/>
</dbReference>
<organism evidence="3 4">
    <name type="scientific">Edaphochlamys debaryana</name>
    <dbReference type="NCBI Taxonomy" id="47281"/>
    <lineage>
        <taxon>Eukaryota</taxon>
        <taxon>Viridiplantae</taxon>
        <taxon>Chlorophyta</taxon>
        <taxon>core chlorophytes</taxon>
        <taxon>Chlorophyceae</taxon>
        <taxon>CS clade</taxon>
        <taxon>Chlamydomonadales</taxon>
        <taxon>Chlamydomonadales incertae sedis</taxon>
        <taxon>Edaphochlamys</taxon>
    </lineage>
</organism>
<dbReference type="InterPro" id="IPR007112">
    <property type="entry name" value="Expansin/allergen_DPBB_dom"/>
</dbReference>
<dbReference type="SMART" id="SM00837">
    <property type="entry name" value="DPBB_1"/>
    <property type="match status" value="1"/>
</dbReference>
<dbReference type="InterPro" id="IPR036908">
    <property type="entry name" value="RlpA-like_sf"/>
</dbReference>
<protein>
    <recommendedName>
        <fullName evidence="2">Expansin-like EG45 domain-containing protein</fullName>
    </recommendedName>
</protein>
<comment type="caution">
    <text evidence="3">The sequence shown here is derived from an EMBL/GenBank/DDBJ whole genome shotgun (WGS) entry which is preliminary data.</text>
</comment>